<dbReference type="InterPro" id="IPR007245">
    <property type="entry name" value="PIG-T"/>
</dbReference>
<dbReference type="Proteomes" id="UP000784294">
    <property type="component" value="Unassembled WGS sequence"/>
</dbReference>
<dbReference type="GO" id="GO:0042765">
    <property type="term" value="C:GPI-anchor transamidase complex"/>
    <property type="evidence" value="ECO:0007669"/>
    <property type="project" value="InterPro"/>
</dbReference>
<dbReference type="PANTHER" id="PTHR12959">
    <property type="entry name" value="GPI TRANSAMIDASE COMPONENT PIG-T-RELATED"/>
    <property type="match status" value="1"/>
</dbReference>
<dbReference type="EMBL" id="CAAALY010111556">
    <property type="protein sequence ID" value="VEL30360.1"/>
    <property type="molecule type" value="Genomic_DNA"/>
</dbReference>
<organism evidence="1 2">
    <name type="scientific">Protopolystoma xenopodis</name>
    <dbReference type="NCBI Taxonomy" id="117903"/>
    <lineage>
        <taxon>Eukaryota</taxon>
        <taxon>Metazoa</taxon>
        <taxon>Spiralia</taxon>
        <taxon>Lophotrochozoa</taxon>
        <taxon>Platyhelminthes</taxon>
        <taxon>Monogenea</taxon>
        <taxon>Polyopisthocotylea</taxon>
        <taxon>Polystomatidea</taxon>
        <taxon>Polystomatidae</taxon>
        <taxon>Protopolystoma</taxon>
    </lineage>
</organism>
<gene>
    <name evidence="1" type="ORF">PXEA_LOCUS23800</name>
</gene>
<comment type="caution">
    <text evidence="1">The sequence shown here is derived from an EMBL/GenBank/DDBJ whole genome shotgun (WGS) entry which is preliminary data.</text>
</comment>
<evidence type="ECO:0000313" key="2">
    <source>
        <dbReference type="Proteomes" id="UP000784294"/>
    </source>
</evidence>
<reference evidence="1" key="1">
    <citation type="submission" date="2018-11" db="EMBL/GenBank/DDBJ databases">
        <authorList>
            <consortium name="Pathogen Informatics"/>
        </authorList>
    </citation>
    <scope>NUCLEOTIDE SEQUENCE</scope>
</reference>
<dbReference type="OrthoDB" id="6091469at2759"/>
<dbReference type="GO" id="GO:0016255">
    <property type="term" value="P:attachment of GPI anchor to protein"/>
    <property type="evidence" value="ECO:0007669"/>
    <property type="project" value="InterPro"/>
</dbReference>
<sequence length="233" mass="26117">MLGGTIKNLCPVADTSRIYILNSTEHITVSGLPESALHIRNDKIIYTINTSELLFSEPSFNKILIYSNGIVNSTHKPLIIVTKYSTGLGNSYGGIRAVITSHAPFSVPCIYLDFLPPFAQFYLSRLKLNIGSKIVSPQKIHFLPGMMRQRMSTIELLIDLPPKSQLIISYGFKKLLQRWNEFPPDANHGFYLPAAIVSYQLTPLQVSLIINSTHPAWRELTLPVVMSNYAELL</sequence>
<name>A0A448X7Y6_9PLAT</name>
<proteinExistence type="predicted"/>
<keyword evidence="2" id="KW-1185">Reference proteome</keyword>
<dbReference type="Pfam" id="PF04113">
    <property type="entry name" value="Gpi16"/>
    <property type="match status" value="1"/>
</dbReference>
<dbReference type="PANTHER" id="PTHR12959:SF11">
    <property type="entry name" value="GPI TRANSAMIDASE COMPONENT PIG-T"/>
    <property type="match status" value="1"/>
</dbReference>
<evidence type="ECO:0000313" key="1">
    <source>
        <dbReference type="EMBL" id="VEL30360.1"/>
    </source>
</evidence>
<protein>
    <submittedName>
        <fullName evidence="1">Uncharacterized protein</fullName>
    </submittedName>
</protein>
<accession>A0A448X7Y6</accession>
<dbReference type="AlphaFoldDB" id="A0A448X7Y6"/>